<dbReference type="EMBL" id="VTER01000005">
    <property type="protein sequence ID" value="TYS48676.1"/>
    <property type="molecule type" value="Genomic_DNA"/>
</dbReference>
<dbReference type="AlphaFoldDB" id="A0A5D4RFR5"/>
<organism evidence="2 3">
    <name type="scientific">Bacillus infantis</name>
    <dbReference type="NCBI Taxonomy" id="324767"/>
    <lineage>
        <taxon>Bacteria</taxon>
        <taxon>Bacillati</taxon>
        <taxon>Bacillota</taxon>
        <taxon>Bacilli</taxon>
        <taxon>Bacillales</taxon>
        <taxon>Bacillaceae</taxon>
        <taxon>Bacillus</taxon>
    </lineage>
</organism>
<proteinExistence type="predicted"/>
<dbReference type="PANTHER" id="PTHR35525">
    <property type="entry name" value="BLL6575 PROTEIN"/>
    <property type="match status" value="1"/>
</dbReference>
<evidence type="ECO:0000313" key="2">
    <source>
        <dbReference type="EMBL" id="TYS48676.1"/>
    </source>
</evidence>
<dbReference type="InterPro" id="IPR023286">
    <property type="entry name" value="ABATE_dom_sf"/>
</dbReference>
<evidence type="ECO:0000259" key="1">
    <source>
        <dbReference type="Pfam" id="PF11706"/>
    </source>
</evidence>
<dbReference type="SUPFAM" id="SSF160904">
    <property type="entry name" value="Jann2411-like"/>
    <property type="match status" value="1"/>
</dbReference>
<sequence>MDKSIEKDEIIMFLNTWELPNDSRIPRENLINQDDLKTYFSQKNTDNLTDVILFRDELRKVVSASSLESMNQWILKRNINTQLKVENGRCGLDFYTNQSSIIDHILILVLQKVEEGNFHRYKICPDCKWAFYDTSKSSTKKWCSMKKDSPSGRACGTIAKVKTYREKNKKS</sequence>
<dbReference type="InterPro" id="IPR021005">
    <property type="entry name" value="Znf_CGNR"/>
</dbReference>
<feature type="domain" description="Zinc finger CGNR" evidence="1">
    <location>
        <begin position="120"/>
        <end position="167"/>
    </location>
</feature>
<dbReference type="RefSeq" id="WP_148974847.1">
    <property type="nucleotide sequence ID" value="NZ_VTER01000005.1"/>
</dbReference>
<accession>A0A5D4RFR5</accession>
<protein>
    <submittedName>
        <fullName evidence="2">CGNR zinc finger domain-containing protein</fullName>
    </submittedName>
</protein>
<name>A0A5D4RFR5_9BACI</name>
<gene>
    <name evidence="2" type="ORF">FZD51_11235</name>
</gene>
<dbReference type="Gene3D" id="1.10.3300.10">
    <property type="entry name" value="Jann2411-like domain"/>
    <property type="match status" value="1"/>
</dbReference>
<dbReference type="PANTHER" id="PTHR35525:SF3">
    <property type="entry name" value="BLL6575 PROTEIN"/>
    <property type="match status" value="1"/>
</dbReference>
<evidence type="ECO:0000313" key="3">
    <source>
        <dbReference type="Proteomes" id="UP000322139"/>
    </source>
</evidence>
<dbReference type="InterPro" id="IPR010852">
    <property type="entry name" value="ABATE"/>
</dbReference>
<comment type="caution">
    <text evidence="2">The sequence shown here is derived from an EMBL/GenBank/DDBJ whole genome shotgun (WGS) entry which is preliminary data.</text>
</comment>
<reference evidence="2 3" key="1">
    <citation type="submission" date="2019-08" db="EMBL/GenBank/DDBJ databases">
        <title>Bacillus genomes from the desert of Cuatro Cienegas, Coahuila.</title>
        <authorList>
            <person name="Olmedo-Alvarez G."/>
        </authorList>
    </citation>
    <scope>NUCLEOTIDE SEQUENCE [LARGE SCALE GENOMIC DNA]</scope>
    <source>
        <strain evidence="2 3">CH446_14T</strain>
    </source>
</reference>
<dbReference type="Pfam" id="PF11706">
    <property type="entry name" value="zf-CGNR"/>
    <property type="match status" value="1"/>
</dbReference>
<dbReference type="Proteomes" id="UP000322139">
    <property type="component" value="Unassembled WGS sequence"/>
</dbReference>